<gene>
    <name evidence="1" type="ORF">RM590_07305</name>
</gene>
<reference evidence="2" key="1">
    <citation type="submission" date="2023-07" db="EMBL/GenBank/DDBJ databases">
        <title>30 novel species of actinomycetes from the DSMZ collection.</title>
        <authorList>
            <person name="Nouioui I."/>
        </authorList>
    </citation>
    <scope>NUCLEOTIDE SEQUENCE [LARGE SCALE GENOMIC DNA]</scope>
    <source>
        <strain evidence="2">DSM 44938</strain>
    </source>
</reference>
<evidence type="ECO:0000313" key="1">
    <source>
        <dbReference type="EMBL" id="MDT0342432.1"/>
    </source>
</evidence>
<dbReference type="EMBL" id="JAVREL010000003">
    <property type="protein sequence ID" value="MDT0342432.1"/>
    <property type="molecule type" value="Genomic_DNA"/>
</dbReference>
<keyword evidence="2" id="KW-1185">Reference proteome</keyword>
<name>A0ABU2MLZ2_9ACTN</name>
<accession>A0ABU2MLZ2</accession>
<organism evidence="1 2">
    <name type="scientific">Streptomyces litchfieldiae</name>
    <dbReference type="NCBI Taxonomy" id="3075543"/>
    <lineage>
        <taxon>Bacteria</taxon>
        <taxon>Bacillati</taxon>
        <taxon>Actinomycetota</taxon>
        <taxon>Actinomycetes</taxon>
        <taxon>Kitasatosporales</taxon>
        <taxon>Streptomycetaceae</taxon>
        <taxon>Streptomyces</taxon>
    </lineage>
</organism>
<comment type="caution">
    <text evidence="1">The sequence shown here is derived from an EMBL/GenBank/DDBJ whole genome shotgun (WGS) entry which is preliminary data.</text>
</comment>
<evidence type="ECO:0000313" key="2">
    <source>
        <dbReference type="Proteomes" id="UP001183246"/>
    </source>
</evidence>
<sequence>MREIRIHVVAGGHPDGAEEDLRSLRNWLAADESLRREVRASLTASGPAPAGAMGIGFDILQLAIGSGLSAGALAVSVLQWRDSRRNRPGLVLRRGAIEVEIPADGVHPDTLERVIALLDQDPDGPAGGDGSAS</sequence>
<dbReference type="InterPro" id="IPR045428">
    <property type="entry name" value="EACC1"/>
</dbReference>
<dbReference type="Proteomes" id="UP001183246">
    <property type="component" value="Unassembled WGS sequence"/>
</dbReference>
<protein>
    <submittedName>
        <fullName evidence="1">Uncharacterized protein</fullName>
    </submittedName>
</protein>
<proteinExistence type="predicted"/>
<dbReference type="Pfam" id="PF19953">
    <property type="entry name" value="EACC1"/>
    <property type="match status" value="1"/>
</dbReference>
<dbReference type="RefSeq" id="WP_311703564.1">
    <property type="nucleotide sequence ID" value="NZ_JAVREL010000003.1"/>
</dbReference>